<sequence>MLLSRAANCFTLAKVGRSKRNGGADASGKMCKLHSRAGGHSSTSRQRVLRR</sequence>
<organism evidence="2 3">
    <name type="scientific">Rhizopogon vinicolor AM-OR11-026</name>
    <dbReference type="NCBI Taxonomy" id="1314800"/>
    <lineage>
        <taxon>Eukaryota</taxon>
        <taxon>Fungi</taxon>
        <taxon>Dikarya</taxon>
        <taxon>Basidiomycota</taxon>
        <taxon>Agaricomycotina</taxon>
        <taxon>Agaricomycetes</taxon>
        <taxon>Agaricomycetidae</taxon>
        <taxon>Boletales</taxon>
        <taxon>Suillineae</taxon>
        <taxon>Rhizopogonaceae</taxon>
        <taxon>Rhizopogon</taxon>
    </lineage>
</organism>
<dbReference type="AlphaFoldDB" id="A0A1B7MH76"/>
<evidence type="ECO:0000256" key="1">
    <source>
        <dbReference type="SAM" id="MobiDB-lite"/>
    </source>
</evidence>
<feature type="compositionally biased region" description="Polar residues" evidence="1">
    <location>
        <begin position="40"/>
        <end position="51"/>
    </location>
</feature>
<reference evidence="2 3" key="1">
    <citation type="submission" date="2016-06" db="EMBL/GenBank/DDBJ databases">
        <title>Comparative genomics of the ectomycorrhizal sister species Rhizopogon vinicolor and Rhizopogon vesiculosus (Basidiomycota: Boletales) reveals a divergence of the mating type B locus.</title>
        <authorList>
            <consortium name="DOE Joint Genome Institute"/>
            <person name="Mujic A.B."/>
            <person name="Kuo A."/>
            <person name="Tritt A."/>
            <person name="Lipzen A."/>
            <person name="Chen C."/>
            <person name="Johnson J."/>
            <person name="Sharma A."/>
            <person name="Barry K."/>
            <person name="Grigoriev I.V."/>
            <person name="Spatafora J.W."/>
        </authorList>
    </citation>
    <scope>NUCLEOTIDE SEQUENCE [LARGE SCALE GENOMIC DNA]</scope>
    <source>
        <strain evidence="2 3">AM-OR11-026</strain>
    </source>
</reference>
<accession>A0A1B7MH76</accession>
<gene>
    <name evidence="2" type="ORF">K503DRAFT_777159</name>
</gene>
<feature type="region of interest" description="Disordered" evidence="1">
    <location>
        <begin position="18"/>
        <end position="51"/>
    </location>
</feature>
<dbReference type="EMBL" id="KV449180">
    <property type="protein sequence ID" value="OAX31938.1"/>
    <property type="molecule type" value="Genomic_DNA"/>
</dbReference>
<dbReference type="InParanoid" id="A0A1B7MH76"/>
<dbReference type="Proteomes" id="UP000092154">
    <property type="component" value="Unassembled WGS sequence"/>
</dbReference>
<evidence type="ECO:0000313" key="3">
    <source>
        <dbReference type="Proteomes" id="UP000092154"/>
    </source>
</evidence>
<keyword evidence="3" id="KW-1185">Reference proteome</keyword>
<evidence type="ECO:0000313" key="2">
    <source>
        <dbReference type="EMBL" id="OAX31938.1"/>
    </source>
</evidence>
<proteinExistence type="predicted"/>
<protein>
    <submittedName>
        <fullName evidence="2">Uncharacterized protein</fullName>
    </submittedName>
</protein>
<name>A0A1B7MH76_9AGAM</name>